<dbReference type="CDD" id="cd06588">
    <property type="entry name" value="PhnB_like"/>
    <property type="match status" value="1"/>
</dbReference>
<keyword evidence="3" id="KW-1185">Reference proteome</keyword>
<reference evidence="3" key="1">
    <citation type="journal article" date="2019" name="Int. J. Syst. Evol. Microbiol.">
        <title>The Global Catalogue of Microorganisms (GCM) 10K type strain sequencing project: providing services to taxonomists for standard genome sequencing and annotation.</title>
        <authorList>
            <consortium name="The Broad Institute Genomics Platform"/>
            <consortium name="The Broad Institute Genome Sequencing Center for Infectious Disease"/>
            <person name="Wu L."/>
            <person name="Ma J."/>
        </authorList>
    </citation>
    <scope>NUCLEOTIDE SEQUENCE [LARGE SCALE GENOMIC DNA]</scope>
    <source>
        <strain evidence="3">JCM 18956</strain>
    </source>
</reference>
<dbReference type="InterPro" id="IPR028973">
    <property type="entry name" value="PhnB-like"/>
</dbReference>
<gene>
    <name evidence="2" type="ORF">GCM10025780_33650</name>
</gene>
<dbReference type="SUPFAM" id="SSF54593">
    <property type="entry name" value="Glyoxalase/Bleomycin resistance protein/Dihydroxybiphenyl dioxygenase"/>
    <property type="match status" value="1"/>
</dbReference>
<dbReference type="PANTHER" id="PTHR33990:SF1">
    <property type="entry name" value="PROTEIN YJDN"/>
    <property type="match status" value="1"/>
</dbReference>
<dbReference type="Proteomes" id="UP001501295">
    <property type="component" value="Unassembled WGS sequence"/>
</dbReference>
<dbReference type="PANTHER" id="PTHR33990">
    <property type="entry name" value="PROTEIN YJDN-RELATED"/>
    <property type="match status" value="1"/>
</dbReference>
<dbReference type="InterPro" id="IPR004360">
    <property type="entry name" value="Glyas_Fos-R_dOase_dom"/>
</dbReference>
<protein>
    <submittedName>
        <fullName evidence="2">VOC family protein</fullName>
    </submittedName>
</protein>
<evidence type="ECO:0000259" key="1">
    <source>
        <dbReference type="Pfam" id="PF00903"/>
    </source>
</evidence>
<dbReference type="RefSeq" id="WP_345377090.1">
    <property type="nucleotide sequence ID" value="NZ_BAABLM010000010.1"/>
</dbReference>
<dbReference type="EMBL" id="BAABLM010000010">
    <property type="protein sequence ID" value="GAA4684752.1"/>
    <property type="molecule type" value="Genomic_DNA"/>
</dbReference>
<accession>A0ABP8W9J6</accession>
<sequence length="137" mass="14723">MASVLNPYINFRGTAAEAMTFYQRVFGGELVLTTFGDFGVTDYPGAEAQIMHSKLETPSGFVLMASDTPEPRELTFGTNVSVSLGGDDTDELTGYWEKLVEGATVLAPLTKAPWGDSFGMLTDRFGVQWLVNIAGAA</sequence>
<evidence type="ECO:0000313" key="2">
    <source>
        <dbReference type="EMBL" id="GAA4684752.1"/>
    </source>
</evidence>
<dbReference type="Pfam" id="PF00903">
    <property type="entry name" value="Glyoxalase"/>
    <property type="match status" value="1"/>
</dbReference>
<dbReference type="Gene3D" id="3.10.180.10">
    <property type="entry name" value="2,3-Dihydroxybiphenyl 1,2-Dioxygenase, domain 1"/>
    <property type="match status" value="1"/>
</dbReference>
<feature type="domain" description="Glyoxalase/fosfomycin resistance/dioxygenase" evidence="1">
    <location>
        <begin position="12"/>
        <end position="129"/>
    </location>
</feature>
<comment type="caution">
    <text evidence="2">The sequence shown here is derived from an EMBL/GenBank/DDBJ whole genome shotgun (WGS) entry which is preliminary data.</text>
</comment>
<name>A0ABP8W9J6_9MICO</name>
<organism evidence="2 3">
    <name type="scientific">Frondihabitans cladoniiphilus</name>
    <dbReference type="NCBI Taxonomy" id="715785"/>
    <lineage>
        <taxon>Bacteria</taxon>
        <taxon>Bacillati</taxon>
        <taxon>Actinomycetota</taxon>
        <taxon>Actinomycetes</taxon>
        <taxon>Micrococcales</taxon>
        <taxon>Microbacteriaceae</taxon>
        <taxon>Frondihabitans</taxon>
    </lineage>
</organism>
<dbReference type="InterPro" id="IPR029068">
    <property type="entry name" value="Glyas_Bleomycin-R_OHBP_Dase"/>
</dbReference>
<evidence type="ECO:0000313" key="3">
    <source>
        <dbReference type="Proteomes" id="UP001501295"/>
    </source>
</evidence>
<proteinExistence type="predicted"/>